<gene>
    <name evidence="2" type="ORF">TRAPUB_10720</name>
</gene>
<keyword evidence="3" id="KW-1185">Reference proteome</keyword>
<feature type="region of interest" description="Disordered" evidence="1">
    <location>
        <begin position="430"/>
        <end position="455"/>
    </location>
</feature>
<accession>A0A1M2VYR2</accession>
<feature type="compositionally biased region" description="Acidic residues" evidence="1">
    <location>
        <begin position="437"/>
        <end position="455"/>
    </location>
</feature>
<dbReference type="OMA" id="VWSATMD"/>
<reference evidence="2 3" key="1">
    <citation type="submission" date="2016-10" db="EMBL/GenBank/DDBJ databases">
        <title>Genome sequence of the basidiomycete white-rot fungus Trametes pubescens.</title>
        <authorList>
            <person name="Makela M.R."/>
            <person name="Granchi Z."/>
            <person name="Peng M."/>
            <person name="De Vries R.P."/>
            <person name="Grigoriev I."/>
            <person name="Riley R."/>
            <person name="Hilden K."/>
        </authorList>
    </citation>
    <scope>NUCLEOTIDE SEQUENCE [LARGE SCALE GENOMIC DNA]</scope>
    <source>
        <strain evidence="2 3">FBCC735</strain>
    </source>
</reference>
<proteinExistence type="predicted"/>
<feature type="region of interest" description="Disordered" evidence="1">
    <location>
        <begin position="381"/>
        <end position="407"/>
    </location>
</feature>
<dbReference type="EMBL" id="MNAD01000451">
    <property type="protein sequence ID" value="OJT12735.1"/>
    <property type="molecule type" value="Genomic_DNA"/>
</dbReference>
<dbReference type="AlphaFoldDB" id="A0A1M2VYR2"/>
<comment type="caution">
    <text evidence="2">The sequence shown here is derived from an EMBL/GenBank/DDBJ whole genome shotgun (WGS) entry which is preliminary data.</text>
</comment>
<evidence type="ECO:0000313" key="3">
    <source>
        <dbReference type="Proteomes" id="UP000184267"/>
    </source>
</evidence>
<organism evidence="2 3">
    <name type="scientific">Trametes pubescens</name>
    <name type="common">White-rot fungus</name>
    <dbReference type="NCBI Taxonomy" id="154538"/>
    <lineage>
        <taxon>Eukaryota</taxon>
        <taxon>Fungi</taxon>
        <taxon>Dikarya</taxon>
        <taxon>Basidiomycota</taxon>
        <taxon>Agaricomycotina</taxon>
        <taxon>Agaricomycetes</taxon>
        <taxon>Polyporales</taxon>
        <taxon>Polyporaceae</taxon>
        <taxon>Trametes</taxon>
    </lineage>
</organism>
<dbReference type="OrthoDB" id="2743451at2759"/>
<evidence type="ECO:0008006" key="4">
    <source>
        <dbReference type="Google" id="ProtNLM"/>
    </source>
</evidence>
<evidence type="ECO:0000313" key="2">
    <source>
        <dbReference type="EMBL" id="OJT12735.1"/>
    </source>
</evidence>
<protein>
    <recommendedName>
        <fullName evidence="4">F-box domain-containing protein</fullName>
    </recommendedName>
</protein>
<feature type="compositionally biased region" description="Acidic residues" evidence="1">
    <location>
        <begin position="383"/>
        <end position="404"/>
    </location>
</feature>
<evidence type="ECO:0000256" key="1">
    <source>
        <dbReference type="SAM" id="MobiDB-lite"/>
    </source>
</evidence>
<name>A0A1M2VYR2_TRAPU</name>
<sequence>MDNLVVISSCSTAVQNDLAYIFDRATRLAAFEFHPHSAYRIHDDTEQRPWNYLAEFNPGWMFRCTHVDRGDQPEPPNPVADAFHARLRSGIRELDLMSSGQIHFNWECSEAIIHIHDVLHSAANTLVVLKLGVLRIDRFGTLDGFYALPLVFPTLEELYVFPQDEALASYVCRAWVLPHLTRLTVLRCRPVWPDTLLAVHGQRLRYLHLFPDIIEPSSDDLMALCAPTKLAEQCPELRHLVLPALPWEPLPLRHPRLRYLDVWSATMDRLAVPLGNDITRHPVEPSTALRTIVFNKSGCSLPALRGVRLLLAAQHTLAQTYAEWPTVCDPEVAHQLDDGAEELRVRCHLVLSAWVVQMDWGVLALDNPLFWGRMSAILASMGEGDDDDDEEEGPLGEGTGEEDFLGGVQPDRRSLRAVLEEQELVYSEAAADADYVVPEEESDSGSDSGSEEWDNAELTELYVRSELIDRAPQVDRNMVLEAFRRGLRVGVLSEFDE</sequence>
<dbReference type="Proteomes" id="UP000184267">
    <property type="component" value="Unassembled WGS sequence"/>
</dbReference>